<evidence type="ECO:0000313" key="1">
    <source>
        <dbReference type="EMBL" id="KGF46852.1"/>
    </source>
</evidence>
<dbReference type="EMBL" id="JRNT01000026">
    <property type="protein sequence ID" value="KGF46852.1"/>
    <property type="molecule type" value="Genomic_DNA"/>
</dbReference>
<reference evidence="1 2" key="1">
    <citation type="submission" date="2014-07" db="EMBL/GenBank/DDBJ databases">
        <authorList>
            <person name="McCorrison J."/>
            <person name="Sanka R."/>
            <person name="Torralba M."/>
            <person name="Gillis M."/>
            <person name="Haft D.H."/>
            <person name="Methe B."/>
            <person name="Sutton G."/>
            <person name="Nelson K.E."/>
        </authorList>
    </citation>
    <scope>NUCLEOTIDE SEQUENCE [LARGE SCALE GENOMIC DNA]</scope>
    <source>
        <strain evidence="1 2">DNF00314</strain>
    </source>
</reference>
<evidence type="ECO:0000313" key="2">
    <source>
        <dbReference type="Proteomes" id="UP000029628"/>
    </source>
</evidence>
<keyword evidence="2" id="KW-1185">Reference proteome</keyword>
<dbReference type="Proteomes" id="UP000029628">
    <property type="component" value="Unassembled WGS sequence"/>
</dbReference>
<dbReference type="AlphaFoldDB" id="A0A096BVV7"/>
<proteinExistence type="predicted"/>
<accession>A0A096BVV7</accession>
<name>A0A096BVV7_9FIRM</name>
<protein>
    <recommendedName>
        <fullName evidence="3">DNA-binding protein</fullName>
    </recommendedName>
</protein>
<dbReference type="RefSeq" id="WP_038152939.1">
    <property type="nucleotide sequence ID" value="NZ_JRNT01000026.1"/>
</dbReference>
<evidence type="ECO:0008006" key="3">
    <source>
        <dbReference type="Google" id="ProtNLM"/>
    </source>
</evidence>
<sequence length="66" mass="7699">MENITVAQAAKMLGWDIDFLRVGLRQDKYPFGVASKAEGKRRYAYRIYPKALQDFMRDKLGKEMVL</sequence>
<gene>
    <name evidence="1" type="ORF">HMPREF0872_06895</name>
</gene>
<comment type="caution">
    <text evidence="1">The sequence shown here is derived from an EMBL/GenBank/DDBJ whole genome shotgun (WGS) entry which is preliminary data.</text>
</comment>
<organism evidence="1 2">
    <name type="scientific">Veillonella montpellierensis DNF00314</name>
    <dbReference type="NCBI Taxonomy" id="1401067"/>
    <lineage>
        <taxon>Bacteria</taxon>
        <taxon>Bacillati</taxon>
        <taxon>Bacillota</taxon>
        <taxon>Negativicutes</taxon>
        <taxon>Veillonellales</taxon>
        <taxon>Veillonellaceae</taxon>
        <taxon>Veillonella</taxon>
    </lineage>
</organism>